<dbReference type="VEuPathDB" id="FungiDB:GGTG_02849"/>
<gene>
    <name evidence="3" type="primary">20343307</name>
    <name evidence="2" type="ORF">GGTG_02849</name>
</gene>
<reference evidence="4" key="1">
    <citation type="submission" date="2010-07" db="EMBL/GenBank/DDBJ databases">
        <title>The genome sequence of Gaeumannomyces graminis var. tritici strain R3-111a-1.</title>
        <authorList>
            <consortium name="The Broad Institute Genome Sequencing Platform"/>
            <person name="Ma L.-J."/>
            <person name="Dead R."/>
            <person name="Young S."/>
            <person name="Zeng Q."/>
            <person name="Koehrsen M."/>
            <person name="Alvarado L."/>
            <person name="Berlin A."/>
            <person name="Chapman S.B."/>
            <person name="Chen Z."/>
            <person name="Freedman E."/>
            <person name="Gellesch M."/>
            <person name="Goldberg J."/>
            <person name="Griggs A."/>
            <person name="Gujja S."/>
            <person name="Heilman E.R."/>
            <person name="Heiman D."/>
            <person name="Hepburn T."/>
            <person name="Howarth C."/>
            <person name="Jen D."/>
            <person name="Larson L."/>
            <person name="Mehta T."/>
            <person name="Neiman D."/>
            <person name="Pearson M."/>
            <person name="Roberts A."/>
            <person name="Saif S."/>
            <person name="Shea T."/>
            <person name="Shenoy N."/>
            <person name="Sisk P."/>
            <person name="Stolte C."/>
            <person name="Sykes S."/>
            <person name="Walk T."/>
            <person name="White J."/>
            <person name="Yandava C."/>
            <person name="Haas B."/>
            <person name="Nusbaum C."/>
            <person name="Birren B."/>
        </authorList>
    </citation>
    <scope>NUCLEOTIDE SEQUENCE [LARGE SCALE GENOMIC DNA]</scope>
    <source>
        <strain evidence="4">R3-111a-1</strain>
    </source>
</reference>
<feature type="compositionally biased region" description="Low complexity" evidence="1">
    <location>
        <begin position="141"/>
        <end position="155"/>
    </location>
</feature>
<keyword evidence="4" id="KW-1185">Reference proteome</keyword>
<reference evidence="3" key="5">
    <citation type="submission" date="2018-04" db="UniProtKB">
        <authorList>
            <consortium name="EnsemblFungi"/>
        </authorList>
    </citation>
    <scope>IDENTIFICATION</scope>
    <source>
        <strain evidence="3">R3-111a-1</strain>
    </source>
</reference>
<dbReference type="HOGENOM" id="CLU_122516_1_0_1"/>
<accession>J3NNJ2</accession>
<evidence type="ECO:0000313" key="3">
    <source>
        <dbReference type="EnsemblFungi" id="EJT77744"/>
    </source>
</evidence>
<evidence type="ECO:0000313" key="2">
    <source>
        <dbReference type="EMBL" id="EJT77744.1"/>
    </source>
</evidence>
<dbReference type="AlphaFoldDB" id="J3NNJ2"/>
<dbReference type="GeneID" id="20343307"/>
<dbReference type="RefSeq" id="XP_009218889.1">
    <property type="nucleotide sequence ID" value="XM_009220625.1"/>
</dbReference>
<name>J3NNJ2_GAET3</name>
<evidence type="ECO:0000256" key="1">
    <source>
        <dbReference type="SAM" id="MobiDB-lite"/>
    </source>
</evidence>
<dbReference type="EnsemblFungi" id="EJT77744">
    <property type="protein sequence ID" value="EJT77744"/>
    <property type="gene ID" value="GGTG_02849"/>
</dbReference>
<reference evidence="2" key="3">
    <citation type="submission" date="2010-09" db="EMBL/GenBank/DDBJ databases">
        <title>Annotation of Gaeumannomyces graminis var. tritici R3-111a-1.</title>
        <authorList>
            <consortium name="The Broad Institute Genome Sequencing Platform"/>
            <person name="Ma L.-J."/>
            <person name="Dead R."/>
            <person name="Young S.K."/>
            <person name="Zeng Q."/>
            <person name="Gargeya S."/>
            <person name="Fitzgerald M."/>
            <person name="Haas B."/>
            <person name="Abouelleil A."/>
            <person name="Alvarado L."/>
            <person name="Arachchi H.M."/>
            <person name="Berlin A."/>
            <person name="Brown A."/>
            <person name="Chapman S.B."/>
            <person name="Chen Z."/>
            <person name="Dunbar C."/>
            <person name="Freedman E."/>
            <person name="Gearin G."/>
            <person name="Gellesch M."/>
            <person name="Goldberg J."/>
            <person name="Griggs A."/>
            <person name="Gujja S."/>
            <person name="Heiman D."/>
            <person name="Howarth C."/>
            <person name="Larson L."/>
            <person name="Lui A."/>
            <person name="MacDonald P.J.P."/>
            <person name="Mehta T."/>
            <person name="Montmayeur A."/>
            <person name="Murphy C."/>
            <person name="Neiman D."/>
            <person name="Pearson M."/>
            <person name="Priest M."/>
            <person name="Roberts A."/>
            <person name="Saif S."/>
            <person name="Shea T."/>
            <person name="Shenoy N."/>
            <person name="Sisk P."/>
            <person name="Stolte C."/>
            <person name="Sykes S."/>
            <person name="Yandava C."/>
            <person name="Wortman J."/>
            <person name="Nusbaum C."/>
            <person name="Birren B."/>
        </authorList>
    </citation>
    <scope>NUCLEOTIDE SEQUENCE</scope>
    <source>
        <strain evidence="2">R3-111a-1</strain>
    </source>
</reference>
<reference evidence="3" key="4">
    <citation type="journal article" date="2015" name="G3 (Bethesda)">
        <title>Genome sequences of three phytopathogenic species of the Magnaporthaceae family of fungi.</title>
        <authorList>
            <person name="Okagaki L.H."/>
            <person name="Nunes C.C."/>
            <person name="Sailsbery J."/>
            <person name="Clay B."/>
            <person name="Brown D."/>
            <person name="John T."/>
            <person name="Oh Y."/>
            <person name="Young N."/>
            <person name="Fitzgerald M."/>
            <person name="Haas B.J."/>
            <person name="Zeng Q."/>
            <person name="Young S."/>
            <person name="Adiconis X."/>
            <person name="Fan L."/>
            <person name="Levin J.Z."/>
            <person name="Mitchell T.K."/>
            <person name="Okubara P.A."/>
            <person name="Farman M.L."/>
            <person name="Kohn L.M."/>
            <person name="Birren B."/>
            <person name="Ma L.-J."/>
            <person name="Dean R.A."/>
        </authorList>
    </citation>
    <scope>NUCLEOTIDE SEQUENCE</scope>
    <source>
        <strain evidence="3">R3-111a-1</strain>
    </source>
</reference>
<protein>
    <submittedName>
        <fullName evidence="2 3">Uncharacterized protein</fullName>
    </submittedName>
</protein>
<feature type="compositionally biased region" description="Polar residues" evidence="1">
    <location>
        <begin position="29"/>
        <end position="45"/>
    </location>
</feature>
<sequence>MGILSSSKGKMAAADAEEKPLPTPERPGTSGTEMNLMTTRKQASQRLKAASQAERAYRARKRSATARANLSEAKAHLGDALGHFKTGTKLLISALGSSRYILANKAEERRAKAGESKRQAAAEKRRKLEERLAKEKELADADAAAANAANPASSS</sequence>
<feature type="region of interest" description="Disordered" evidence="1">
    <location>
        <begin position="1"/>
        <end position="50"/>
    </location>
</feature>
<proteinExistence type="predicted"/>
<dbReference type="OrthoDB" id="4771937at2759"/>
<feature type="region of interest" description="Disordered" evidence="1">
    <location>
        <begin position="108"/>
        <end position="155"/>
    </location>
</feature>
<dbReference type="Proteomes" id="UP000006039">
    <property type="component" value="Unassembled WGS sequence"/>
</dbReference>
<feature type="compositionally biased region" description="Basic and acidic residues" evidence="1">
    <location>
        <begin position="108"/>
        <end position="139"/>
    </location>
</feature>
<dbReference type="EMBL" id="GL385396">
    <property type="protein sequence ID" value="EJT77744.1"/>
    <property type="molecule type" value="Genomic_DNA"/>
</dbReference>
<dbReference type="eggNOG" id="ENOG502T1ZY">
    <property type="taxonomic scope" value="Eukaryota"/>
</dbReference>
<reference evidence="2" key="2">
    <citation type="submission" date="2010-07" db="EMBL/GenBank/DDBJ databases">
        <authorList>
            <consortium name="The Broad Institute Genome Sequencing Platform"/>
            <consortium name="Broad Institute Genome Sequencing Center for Infectious Disease"/>
            <person name="Ma L.-J."/>
            <person name="Dead R."/>
            <person name="Young S."/>
            <person name="Zeng Q."/>
            <person name="Koehrsen M."/>
            <person name="Alvarado L."/>
            <person name="Berlin A."/>
            <person name="Chapman S.B."/>
            <person name="Chen Z."/>
            <person name="Freedman E."/>
            <person name="Gellesch M."/>
            <person name="Goldberg J."/>
            <person name="Griggs A."/>
            <person name="Gujja S."/>
            <person name="Heilman E.R."/>
            <person name="Heiman D."/>
            <person name="Hepburn T."/>
            <person name="Howarth C."/>
            <person name="Jen D."/>
            <person name="Larson L."/>
            <person name="Mehta T."/>
            <person name="Neiman D."/>
            <person name="Pearson M."/>
            <person name="Roberts A."/>
            <person name="Saif S."/>
            <person name="Shea T."/>
            <person name="Shenoy N."/>
            <person name="Sisk P."/>
            <person name="Stolte C."/>
            <person name="Sykes S."/>
            <person name="Walk T."/>
            <person name="White J."/>
            <person name="Yandava C."/>
            <person name="Haas B."/>
            <person name="Nusbaum C."/>
            <person name="Birren B."/>
        </authorList>
    </citation>
    <scope>NUCLEOTIDE SEQUENCE</scope>
    <source>
        <strain evidence="2">R3-111a-1</strain>
    </source>
</reference>
<organism evidence="2">
    <name type="scientific">Gaeumannomyces tritici (strain R3-111a-1)</name>
    <name type="common">Wheat and barley take-all root rot fungus</name>
    <name type="synonym">Gaeumannomyces graminis var. tritici</name>
    <dbReference type="NCBI Taxonomy" id="644352"/>
    <lineage>
        <taxon>Eukaryota</taxon>
        <taxon>Fungi</taxon>
        <taxon>Dikarya</taxon>
        <taxon>Ascomycota</taxon>
        <taxon>Pezizomycotina</taxon>
        <taxon>Sordariomycetes</taxon>
        <taxon>Sordariomycetidae</taxon>
        <taxon>Magnaporthales</taxon>
        <taxon>Magnaporthaceae</taxon>
        <taxon>Gaeumannomyces</taxon>
    </lineage>
</organism>
<evidence type="ECO:0000313" key="4">
    <source>
        <dbReference type="Proteomes" id="UP000006039"/>
    </source>
</evidence>